<proteinExistence type="predicted"/>
<evidence type="ECO:0000313" key="1">
    <source>
        <dbReference type="EMBL" id="AVK75240.1"/>
    </source>
</evidence>
<accession>A0A2U7UA30</accession>
<name>A0A2U7UA30_9VIRU</name>
<dbReference type="GeneID" id="36843515"/>
<dbReference type="RefSeq" id="YP_009483509.1">
    <property type="nucleotide sequence ID" value="NC_037667.1"/>
</dbReference>
<sequence length="204" mass="21069">MASTVINLAPTAPPHPPHTEHDLFARAIAGLAMWSPAPAWDPIAMRRRCALYALCAVWHASHRIDAPSWRASTLDQLDRWASALVVPVVVCPGGVARSTTVSGLCIPTGTAPVAGDDADPSCASGTDGLRHLPEEAIADARAAINERLLHALVLAAVETGCAVDVAAVCPRVGVDLFAAWPTAQVVAVAGSQSLAMDLAVVLAP</sequence>
<organism evidence="1">
    <name type="scientific">Pandoravirus quercus</name>
    <dbReference type="NCBI Taxonomy" id="2107709"/>
    <lineage>
        <taxon>Viruses</taxon>
        <taxon>Pandoravirus</taxon>
    </lineage>
</organism>
<gene>
    <name evidence="1" type="ORF">pqer_cds_818</name>
</gene>
<dbReference type="KEGG" id="vg:36843515"/>
<reference evidence="1" key="1">
    <citation type="journal article" date="2018" name="Nat. Commun.">
        <title>Diversity and evolution of the emerging Pandoraviridae family.</title>
        <authorList>
            <person name="Legendre M."/>
            <person name="Fabre E."/>
            <person name="Poirot O."/>
            <person name="Jeudy S."/>
            <person name="Lartigue A."/>
            <person name="Alempic J.M."/>
            <person name="Beucher L."/>
            <person name="Philippe N."/>
            <person name="Bertaux L."/>
            <person name="Christo-Foroux E."/>
            <person name="Labadie K."/>
            <person name="Coute Y."/>
            <person name="Abergel C."/>
            <person name="Claverie J.M."/>
        </authorList>
    </citation>
    <scope>NUCLEOTIDE SEQUENCE [LARGE SCALE GENOMIC DNA]</scope>
    <source>
        <strain evidence="1">Quercus</strain>
    </source>
</reference>
<protein>
    <submittedName>
        <fullName evidence="1">Uncharacterized protein</fullName>
    </submittedName>
</protein>
<dbReference type="EMBL" id="MG011689">
    <property type="protein sequence ID" value="AVK75240.1"/>
    <property type="molecule type" value="Genomic_DNA"/>
</dbReference>
<dbReference type="Proteomes" id="UP000248852">
    <property type="component" value="Segment"/>
</dbReference>